<evidence type="ECO:0000313" key="1">
    <source>
        <dbReference type="EMBL" id="KAK3759492.1"/>
    </source>
</evidence>
<keyword evidence="2" id="KW-1185">Reference proteome</keyword>
<gene>
    <name evidence="1" type="ORF">RRG08_062639</name>
</gene>
<dbReference type="Proteomes" id="UP001283361">
    <property type="component" value="Unassembled WGS sequence"/>
</dbReference>
<comment type="caution">
    <text evidence="1">The sequence shown here is derived from an EMBL/GenBank/DDBJ whole genome shotgun (WGS) entry which is preliminary data.</text>
</comment>
<accession>A0AAE0Z095</accession>
<reference evidence="1" key="1">
    <citation type="journal article" date="2023" name="G3 (Bethesda)">
        <title>A reference genome for the long-term kleptoplast-retaining sea slug Elysia crispata morphotype clarki.</title>
        <authorList>
            <person name="Eastman K.E."/>
            <person name="Pendleton A.L."/>
            <person name="Shaikh M.A."/>
            <person name="Suttiyut T."/>
            <person name="Ogas R."/>
            <person name="Tomko P."/>
            <person name="Gavelis G."/>
            <person name="Widhalm J.R."/>
            <person name="Wisecaver J.H."/>
        </authorList>
    </citation>
    <scope>NUCLEOTIDE SEQUENCE</scope>
    <source>
        <strain evidence="1">ECLA1</strain>
    </source>
</reference>
<sequence length="95" mass="10899">MSVSMSRRHQPRHQTAVFVPSQSVLRDLIQMFPARRLRADQNEMLYFQLVFYMSSGCQHCPGAVVCELTQVPSDSASHWTRDETRVTREKSDQGG</sequence>
<protein>
    <submittedName>
        <fullName evidence="1">Uncharacterized protein</fullName>
    </submittedName>
</protein>
<dbReference type="EMBL" id="JAWDGP010005120">
    <property type="protein sequence ID" value="KAK3759492.1"/>
    <property type="molecule type" value="Genomic_DNA"/>
</dbReference>
<name>A0AAE0Z095_9GAST</name>
<dbReference type="AlphaFoldDB" id="A0AAE0Z095"/>
<proteinExistence type="predicted"/>
<evidence type="ECO:0000313" key="2">
    <source>
        <dbReference type="Proteomes" id="UP001283361"/>
    </source>
</evidence>
<organism evidence="1 2">
    <name type="scientific">Elysia crispata</name>
    <name type="common">lettuce slug</name>
    <dbReference type="NCBI Taxonomy" id="231223"/>
    <lineage>
        <taxon>Eukaryota</taxon>
        <taxon>Metazoa</taxon>
        <taxon>Spiralia</taxon>
        <taxon>Lophotrochozoa</taxon>
        <taxon>Mollusca</taxon>
        <taxon>Gastropoda</taxon>
        <taxon>Heterobranchia</taxon>
        <taxon>Euthyneura</taxon>
        <taxon>Panpulmonata</taxon>
        <taxon>Sacoglossa</taxon>
        <taxon>Placobranchoidea</taxon>
        <taxon>Plakobranchidae</taxon>
        <taxon>Elysia</taxon>
    </lineage>
</organism>